<dbReference type="Proteomes" id="UP000276133">
    <property type="component" value="Unassembled WGS sequence"/>
</dbReference>
<name>A0A3M7SPW3_BRAPC</name>
<dbReference type="EMBL" id="REGN01000982">
    <property type="protein sequence ID" value="RNA37779.1"/>
    <property type="molecule type" value="Genomic_DNA"/>
</dbReference>
<accession>A0A3M7SPW3</accession>
<organism evidence="1 2">
    <name type="scientific">Brachionus plicatilis</name>
    <name type="common">Marine rotifer</name>
    <name type="synonym">Brachionus muelleri</name>
    <dbReference type="NCBI Taxonomy" id="10195"/>
    <lineage>
        <taxon>Eukaryota</taxon>
        <taxon>Metazoa</taxon>
        <taxon>Spiralia</taxon>
        <taxon>Gnathifera</taxon>
        <taxon>Rotifera</taxon>
        <taxon>Eurotatoria</taxon>
        <taxon>Monogononta</taxon>
        <taxon>Pseudotrocha</taxon>
        <taxon>Ploima</taxon>
        <taxon>Brachionidae</taxon>
        <taxon>Brachionus</taxon>
    </lineage>
</organism>
<evidence type="ECO:0000313" key="2">
    <source>
        <dbReference type="Proteomes" id="UP000276133"/>
    </source>
</evidence>
<proteinExistence type="predicted"/>
<keyword evidence="2" id="KW-1185">Reference proteome</keyword>
<sequence length="79" mass="9399">MILGNRQVLRNPRDICQPHANDHVIDFYTKKKKQASQNTGEIYIQINKCDNIIMSRMNPQQKNDYLKFFINITKKIDFV</sequence>
<reference evidence="1 2" key="1">
    <citation type="journal article" date="2018" name="Sci. Rep.">
        <title>Genomic signatures of local adaptation to the degree of environmental predictability in rotifers.</title>
        <authorList>
            <person name="Franch-Gras L."/>
            <person name="Hahn C."/>
            <person name="Garcia-Roger E.M."/>
            <person name="Carmona M.J."/>
            <person name="Serra M."/>
            <person name="Gomez A."/>
        </authorList>
    </citation>
    <scope>NUCLEOTIDE SEQUENCE [LARGE SCALE GENOMIC DNA]</scope>
    <source>
        <strain evidence="1">HYR1</strain>
    </source>
</reference>
<evidence type="ECO:0000313" key="1">
    <source>
        <dbReference type="EMBL" id="RNA37779.1"/>
    </source>
</evidence>
<comment type="caution">
    <text evidence="1">The sequence shown here is derived from an EMBL/GenBank/DDBJ whole genome shotgun (WGS) entry which is preliminary data.</text>
</comment>
<protein>
    <submittedName>
        <fullName evidence="1">Uncharacterized protein</fullName>
    </submittedName>
</protein>
<gene>
    <name evidence="1" type="ORF">BpHYR1_023963</name>
</gene>
<dbReference type="AlphaFoldDB" id="A0A3M7SPW3"/>